<gene>
    <name evidence="2" type="ORF">MNBD_GAMMA07-708</name>
</gene>
<keyword evidence="2" id="KW-0378">Hydrolase</keyword>
<dbReference type="PROSITE" id="PS51084">
    <property type="entry name" value="HIT_2"/>
    <property type="match status" value="1"/>
</dbReference>
<dbReference type="AlphaFoldDB" id="A0A3B0WB52"/>
<dbReference type="GO" id="GO:0016787">
    <property type="term" value="F:hydrolase activity"/>
    <property type="evidence" value="ECO:0007669"/>
    <property type="project" value="UniProtKB-KW"/>
</dbReference>
<organism evidence="2">
    <name type="scientific">hydrothermal vent metagenome</name>
    <dbReference type="NCBI Taxonomy" id="652676"/>
    <lineage>
        <taxon>unclassified sequences</taxon>
        <taxon>metagenomes</taxon>
        <taxon>ecological metagenomes</taxon>
    </lineage>
</organism>
<dbReference type="InterPro" id="IPR036265">
    <property type="entry name" value="HIT-like_sf"/>
</dbReference>
<dbReference type="SUPFAM" id="SSF54197">
    <property type="entry name" value="HIT-like"/>
    <property type="match status" value="1"/>
</dbReference>
<evidence type="ECO:0000259" key="1">
    <source>
        <dbReference type="PROSITE" id="PS51084"/>
    </source>
</evidence>
<feature type="domain" description="HIT" evidence="1">
    <location>
        <begin position="36"/>
        <end position="103"/>
    </location>
</feature>
<name>A0A3B0WB52_9ZZZZ</name>
<dbReference type="Pfam" id="PF01230">
    <property type="entry name" value="HIT"/>
    <property type="match status" value="1"/>
</dbReference>
<dbReference type="InterPro" id="IPR011146">
    <property type="entry name" value="HIT-like"/>
</dbReference>
<dbReference type="PIRSF" id="PIRSF000714">
    <property type="entry name" value="HIT"/>
    <property type="match status" value="1"/>
</dbReference>
<proteinExistence type="predicted"/>
<protein>
    <submittedName>
        <fullName evidence="2">Diadenosine tetraphosphate (Ap4A) hydrolase and other HIT family hydrolases</fullName>
    </submittedName>
</protein>
<dbReference type="InterPro" id="IPR026026">
    <property type="entry name" value="HIT_Hint"/>
</dbReference>
<evidence type="ECO:0000313" key="2">
    <source>
        <dbReference type="EMBL" id="VAW53195.1"/>
    </source>
</evidence>
<reference evidence="2" key="1">
    <citation type="submission" date="2018-06" db="EMBL/GenBank/DDBJ databases">
        <authorList>
            <person name="Zhirakovskaya E."/>
        </authorList>
    </citation>
    <scope>NUCLEOTIDE SEQUENCE</scope>
</reference>
<accession>A0A3B0WB52</accession>
<dbReference type="EMBL" id="UOFF01000018">
    <property type="protein sequence ID" value="VAW53195.1"/>
    <property type="molecule type" value="Genomic_DNA"/>
</dbReference>
<sequence>MPFELHPQLHADCYHLGFINDNTVLLHKNALVPWFIMVPNTQCVEIFKLEPSQQQQVQSNINQIAYFIDHHFNTDKLNIATIGNIVPQLHIHIIGRYVNDFCWPNPVWGQQDSSPYHPNELLKLKREISQQVSAFVAI</sequence>
<dbReference type="Gene3D" id="3.30.428.10">
    <property type="entry name" value="HIT-like"/>
    <property type="match status" value="1"/>
</dbReference>